<dbReference type="PROSITE" id="PS51257">
    <property type="entry name" value="PROKAR_LIPOPROTEIN"/>
    <property type="match status" value="1"/>
</dbReference>
<sequence>MKQLIKKAILNPPFVKWCSQTIYQSLLGCIKLYEFTSDSKWKFRADDIFEILYTIQQEDGGYDIGYDFNFGLLHKKGESTSPEMIGLLATVEYGRVFGFNDKVRDSCDKSINWIKKYAINCGDEGYYIPYAPYSTSNVMVYNGTSFVCGALGYYLGILNITNDSELICIYNGMVKYLDINLLNSDRYLGRFWPYYDQKRTDIKSPQKDKIDNYHQMQQVEMHSYAERVCPAFRQDKLIRDAANYVVDIFDQEGIVPYTNNPKDFGGGIHLWGFSSILSGLILANRVLKDNPKSIDRVIESVVKFIIDSGWNGKYFYPVVSIQGNKMSDVYMVRSDAWVFNNLASVLDYKTIKIDKNALVNILDRCYVMMHSVNFSGKESHASSLRTRFVGKIIKLFK</sequence>
<evidence type="ECO:0000313" key="1">
    <source>
        <dbReference type="EMBL" id="ATP57962.1"/>
    </source>
</evidence>
<dbReference type="EMBL" id="CP024091">
    <property type="protein sequence ID" value="ATP57962.1"/>
    <property type="molecule type" value="Genomic_DNA"/>
</dbReference>
<dbReference type="Proteomes" id="UP000223749">
    <property type="component" value="Chromosome"/>
</dbReference>
<dbReference type="KEGG" id="pgs:CPT03_16580"/>
<dbReference type="InterPro" id="IPR008928">
    <property type="entry name" value="6-hairpin_glycosidase_sf"/>
</dbReference>
<accession>A0A2D1U8R7</accession>
<reference evidence="1 2" key="1">
    <citation type="submission" date="2017-10" db="EMBL/GenBank/DDBJ databases">
        <title>Whole genome of Pedobacter ginsengisoli T01R-27 isolated from tomato rhizosphere.</title>
        <authorList>
            <person name="Weon H.-Y."/>
            <person name="Lee S.A."/>
            <person name="Sang M.K."/>
            <person name="Song J."/>
        </authorList>
    </citation>
    <scope>NUCLEOTIDE SEQUENCE [LARGE SCALE GENOMIC DNA]</scope>
    <source>
        <strain evidence="1 2">T01R-27</strain>
    </source>
</reference>
<dbReference type="AlphaFoldDB" id="A0A2D1U8R7"/>
<dbReference type="GO" id="GO:0005975">
    <property type="term" value="P:carbohydrate metabolic process"/>
    <property type="evidence" value="ECO:0007669"/>
    <property type="project" value="InterPro"/>
</dbReference>
<dbReference type="OrthoDB" id="258246at2"/>
<protein>
    <submittedName>
        <fullName evidence="1">Uncharacterized protein</fullName>
    </submittedName>
</protein>
<dbReference type="SUPFAM" id="SSF48208">
    <property type="entry name" value="Six-hairpin glycosidases"/>
    <property type="match status" value="1"/>
</dbReference>
<gene>
    <name evidence="1" type="ORF">CPT03_16580</name>
</gene>
<evidence type="ECO:0000313" key="2">
    <source>
        <dbReference type="Proteomes" id="UP000223749"/>
    </source>
</evidence>
<dbReference type="RefSeq" id="WP_099439870.1">
    <property type="nucleotide sequence ID" value="NZ_CP024091.1"/>
</dbReference>
<keyword evidence="2" id="KW-1185">Reference proteome</keyword>
<name>A0A2D1U8R7_9SPHI</name>
<proteinExistence type="predicted"/>
<organism evidence="1 2">
    <name type="scientific">Pedobacter ginsengisoli</name>
    <dbReference type="NCBI Taxonomy" id="363852"/>
    <lineage>
        <taxon>Bacteria</taxon>
        <taxon>Pseudomonadati</taxon>
        <taxon>Bacteroidota</taxon>
        <taxon>Sphingobacteriia</taxon>
        <taxon>Sphingobacteriales</taxon>
        <taxon>Sphingobacteriaceae</taxon>
        <taxon>Pedobacter</taxon>
    </lineage>
</organism>